<dbReference type="PANTHER" id="PTHR45703">
    <property type="entry name" value="DYNEIN HEAVY CHAIN"/>
    <property type="match status" value="1"/>
</dbReference>
<gene>
    <name evidence="2" type="ORF">TREES_T100020033</name>
</gene>
<dbReference type="Gene3D" id="3.40.50.300">
    <property type="entry name" value="P-loop containing nucleotide triphosphate hydrolases"/>
    <property type="match status" value="2"/>
</dbReference>
<dbReference type="AlphaFoldDB" id="L8Y740"/>
<dbReference type="InterPro" id="IPR027417">
    <property type="entry name" value="P-loop_NTPase"/>
</dbReference>
<feature type="domain" description="Dynein heavy chain coiled coil stalk" evidence="1">
    <location>
        <begin position="90"/>
        <end position="182"/>
    </location>
</feature>
<dbReference type="eggNOG" id="KOG3595">
    <property type="taxonomic scope" value="Eukaryota"/>
</dbReference>
<sequence>MLVGNAGVGKTVFVGDTLTNLSEDYLVSRVPFNYYTTSAALQREILDLFSDEDVDKVISGIRNEVRGLGMVDSKENCWKFFLARVRLQLKVGGLKARLASQEAELQLRNHDAEALITKIGLQTERVSREKAIADAEEQKVAAIQIEVSQKQRECEADLLKAEPALVAATGALNTLNRVKMTSWLLGFLNIIFKGY</sequence>
<organism evidence="2 3">
    <name type="scientific">Tupaia chinensis</name>
    <name type="common">Chinese tree shrew</name>
    <name type="synonym">Tupaia belangeri chinensis</name>
    <dbReference type="NCBI Taxonomy" id="246437"/>
    <lineage>
        <taxon>Eukaryota</taxon>
        <taxon>Metazoa</taxon>
        <taxon>Chordata</taxon>
        <taxon>Craniata</taxon>
        <taxon>Vertebrata</taxon>
        <taxon>Euteleostomi</taxon>
        <taxon>Mammalia</taxon>
        <taxon>Eutheria</taxon>
        <taxon>Euarchontoglires</taxon>
        <taxon>Scandentia</taxon>
        <taxon>Tupaiidae</taxon>
        <taxon>Tupaia</taxon>
    </lineage>
</organism>
<dbReference type="GO" id="GO:0007018">
    <property type="term" value="P:microtubule-based movement"/>
    <property type="evidence" value="ECO:0007669"/>
    <property type="project" value="InterPro"/>
</dbReference>
<dbReference type="STRING" id="246437.L8Y740"/>
<reference evidence="3" key="1">
    <citation type="submission" date="2012-07" db="EMBL/GenBank/DDBJ databases">
        <title>Genome of the Chinese tree shrew, a rising model animal genetically related to primates.</title>
        <authorList>
            <person name="Zhang G."/>
            <person name="Fan Y."/>
            <person name="Yao Y."/>
            <person name="Huang Z."/>
        </authorList>
    </citation>
    <scope>NUCLEOTIDE SEQUENCE [LARGE SCALE GENOMIC DNA]</scope>
</reference>
<dbReference type="Gene3D" id="1.20.920.60">
    <property type="match status" value="1"/>
</dbReference>
<dbReference type="GO" id="GO:0045505">
    <property type="term" value="F:dynein intermediate chain binding"/>
    <property type="evidence" value="ECO:0007669"/>
    <property type="project" value="InterPro"/>
</dbReference>
<name>L8Y740_TUPCH</name>
<accession>L8Y740</accession>
<dbReference type="PANTHER" id="PTHR45703:SF12">
    <property type="entry name" value="DYNEIN AXONEMAL HEAVY CHAIN 11"/>
    <property type="match status" value="1"/>
</dbReference>
<dbReference type="InParanoid" id="L8Y740"/>
<dbReference type="GO" id="GO:0030286">
    <property type="term" value="C:dynein complex"/>
    <property type="evidence" value="ECO:0007669"/>
    <property type="project" value="InterPro"/>
</dbReference>
<protein>
    <submittedName>
        <fullName evidence="2">Dynein heavy chain 11, axonemal</fullName>
    </submittedName>
</protein>
<dbReference type="InterPro" id="IPR026983">
    <property type="entry name" value="DHC"/>
</dbReference>
<dbReference type="EMBL" id="KB368333">
    <property type="protein sequence ID" value="ELV10171.1"/>
    <property type="molecule type" value="Genomic_DNA"/>
</dbReference>
<dbReference type="Pfam" id="PF12775">
    <property type="entry name" value="AAA_7"/>
    <property type="match status" value="1"/>
</dbReference>
<dbReference type="Proteomes" id="UP000011518">
    <property type="component" value="Unassembled WGS sequence"/>
</dbReference>
<evidence type="ECO:0000313" key="3">
    <source>
        <dbReference type="Proteomes" id="UP000011518"/>
    </source>
</evidence>
<evidence type="ECO:0000313" key="2">
    <source>
        <dbReference type="EMBL" id="ELV10171.1"/>
    </source>
</evidence>
<proteinExistence type="predicted"/>
<dbReference type="GO" id="GO:0051959">
    <property type="term" value="F:dynein light intermediate chain binding"/>
    <property type="evidence" value="ECO:0007669"/>
    <property type="project" value="InterPro"/>
</dbReference>
<evidence type="ECO:0000259" key="1">
    <source>
        <dbReference type="Pfam" id="PF12777"/>
    </source>
</evidence>
<keyword evidence="3" id="KW-1185">Reference proteome</keyword>
<reference evidence="3" key="2">
    <citation type="journal article" date="2013" name="Nat. Commun.">
        <title>Genome of the Chinese tree shrew.</title>
        <authorList>
            <person name="Fan Y."/>
            <person name="Huang Z.Y."/>
            <person name="Cao C.C."/>
            <person name="Chen C.S."/>
            <person name="Chen Y.X."/>
            <person name="Fan D.D."/>
            <person name="He J."/>
            <person name="Hou H.L."/>
            <person name="Hu L."/>
            <person name="Hu X.T."/>
            <person name="Jiang X.T."/>
            <person name="Lai R."/>
            <person name="Lang Y.S."/>
            <person name="Liang B."/>
            <person name="Liao S.G."/>
            <person name="Mu D."/>
            <person name="Ma Y.Y."/>
            <person name="Niu Y.Y."/>
            <person name="Sun X.Q."/>
            <person name="Xia J.Q."/>
            <person name="Xiao J."/>
            <person name="Xiong Z.Q."/>
            <person name="Xu L."/>
            <person name="Yang L."/>
            <person name="Zhang Y."/>
            <person name="Zhao W."/>
            <person name="Zhao X.D."/>
            <person name="Zheng Y.T."/>
            <person name="Zhou J.M."/>
            <person name="Zhu Y.B."/>
            <person name="Zhang G.J."/>
            <person name="Wang J."/>
            <person name="Yao Y.G."/>
        </authorList>
    </citation>
    <scope>NUCLEOTIDE SEQUENCE [LARGE SCALE GENOMIC DNA]</scope>
</reference>
<dbReference type="InterPro" id="IPR024743">
    <property type="entry name" value="Dynein_HC_stalk"/>
</dbReference>
<dbReference type="Pfam" id="PF12777">
    <property type="entry name" value="MT"/>
    <property type="match status" value="1"/>
</dbReference>